<evidence type="ECO:0000313" key="1">
    <source>
        <dbReference type="EMBL" id="QIG68054.1"/>
    </source>
</evidence>
<organism evidence="1 2">
    <name type="scientific">Rhizobium phage RHph_Y68</name>
    <dbReference type="NCBI Taxonomy" id="2509787"/>
    <lineage>
        <taxon>Viruses</taxon>
        <taxon>Duplodnaviria</taxon>
        <taxon>Heunggongvirae</taxon>
        <taxon>Uroviricota</taxon>
        <taxon>Caudoviricetes</taxon>
        <taxon>Pootjesviridae</taxon>
        <taxon>Staniewskivirinae</taxon>
        <taxon>Trinifflemingvirus</taxon>
        <taxon>Trinifflemingvirus Y68</taxon>
    </lineage>
</organism>
<sequence>MIILSTPSYEILLAKFEDSNDLRYIVMEIEDGVRQIVDIAESDNIRLLASMIHYKLGTEEYTIHGEWNFGRATTPVTRIQKILEQYMKMETIDG</sequence>
<proteinExistence type="predicted"/>
<gene>
    <name evidence="1" type="ORF">EVB55_119</name>
</gene>
<accession>A0A7S5R9L5</accession>
<dbReference type="EMBL" id="MN988486">
    <property type="protein sequence ID" value="QIG68054.1"/>
    <property type="molecule type" value="Genomic_DNA"/>
</dbReference>
<dbReference type="Proteomes" id="UP000605518">
    <property type="component" value="Segment"/>
</dbReference>
<name>A0A7S5R9L5_9CAUD</name>
<reference evidence="1" key="1">
    <citation type="submission" date="2020-01" db="EMBL/GenBank/DDBJ databases">
        <title>Patterns of diversity and host range of bacteriophage communities associated with bean-nodulatin bacteria.</title>
        <authorList>
            <person name="Vann Cauwenberghe J."/>
            <person name="Santamaria R.I."/>
            <person name="Bustos P."/>
            <person name="Juarez S."/>
            <person name="Gonzalez V."/>
        </authorList>
    </citation>
    <scope>NUCLEOTIDE SEQUENCE</scope>
</reference>
<protein>
    <submittedName>
        <fullName evidence="1">Uncharacterized protein</fullName>
    </submittedName>
</protein>
<evidence type="ECO:0000313" key="2">
    <source>
        <dbReference type="Proteomes" id="UP000605518"/>
    </source>
</evidence>
<keyword evidence="2" id="KW-1185">Reference proteome</keyword>